<keyword evidence="2" id="KW-1185">Reference proteome</keyword>
<gene>
    <name evidence="1" type="ORF">PIB30_093861</name>
</gene>
<dbReference type="EMBL" id="JASCZI010243687">
    <property type="protein sequence ID" value="MED6213479.1"/>
    <property type="molecule type" value="Genomic_DNA"/>
</dbReference>
<reference evidence="1 2" key="1">
    <citation type="journal article" date="2023" name="Plants (Basel)">
        <title>Bridging the Gap: Combining Genomics and Transcriptomics Approaches to Understand Stylosanthes scabra, an Orphan Legume from the Brazilian Caatinga.</title>
        <authorList>
            <person name="Ferreira-Neto J.R.C."/>
            <person name="da Silva M.D."/>
            <person name="Binneck E."/>
            <person name="de Melo N.F."/>
            <person name="da Silva R.H."/>
            <person name="de Melo A.L.T.M."/>
            <person name="Pandolfi V."/>
            <person name="Bustamante F.O."/>
            <person name="Brasileiro-Vidal A.C."/>
            <person name="Benko-Iseppon A.M."/>
        </authorList>
    </citation>
    <scope>NUCLEOTIDE SEQUENCE [LARGE SCALE GENOMIC DNA]</scope>
    <source>
        <tissue evidence="1">Leaves</tissue>
    </source>
</reference>
<comment type="caution">
    <text evidence="1">The sequence shown here is derived from an EMBL/GenBank/DDBJ whole genome shotgun (WGS) entry which is preliminary data.</text>
</comment>
<evidence type="ECO:0000313" key="2">
    <source>
        <dbReference type="Proteomes" id="UP001341840"/>
    </source>
</evidence>
<evidence type="ECO:0000313" key="1">
    <source>
        <dbReference type="EMBL" id="MED6213479.1"/>
    </source>
</evidence>
<proteinExistence type="predicted"/>
<accession>A0ABU6YVV3</accession>
<feature type="non-terminal residue" evidence="1">
    <location>
        <position position="127"/>
    </location>
</feature>
<protein>
    <submittedName>
        <fullName evidence="1">Uncharacterized protein</fullName>
    </submittedName>
</protein>
<name>A0ABU6YVV3_9FABA</name>
<dbReference type="Proteomes" id="UP001341840">
    <property type="component" value="Unassembled WGS sequence"/>
</dbReference>
<organism evidence="1 2">
    <name type="scientific">Stylosanthes scabra</name>
    <dbReference type="NCBI Taxonomy" id="79078"/>
    <lineage>
        <taxon>Eukaryota</taxon>
        <taxon>Viridiplantae</taxon>
        <taxon>Streptophyta</taxon>
        <taxon>Embryophyta</taxon>
        <taxon>Tracheophyta</taxon>
        <taxon>Spermatophyta</taxon>
        <taxon>Magnoliopsida</taxon>
        <taxon>eudicotyledons</taxon>
        <taxon>Gunneridae</taxon>
        <taxon>Pentapetalae</taxon>
        <taxon>rosids</taxon>
        <taxon>fabids</taxon>
        <taxon>Fabales</taxon>
        <taxon>Fabaceae</taxon>
        <taxon>Papilionoideae</taxon>
        <taxon>50 kb inversion clade</taxon>
        <taxon>dalbergioids sensu lato</taxon>
        <taxon>Dalbergieae</taxon>
        <taxon>Pterocarpus clade</taxon>
        <taxon>Stylosanthes</taxon>
    </lineage>
</organism>
<sequence>MPVADTFLSCLFASSSPLERVAVIVVHPCLSDDSVCSYSSVAAVHPYLSVVTVGNVLEWLEEATKRIQGSRAHTWNFVHPQAPPGASKFNSALDVHPHRSFVHPHSDSPKTFSFLYKRATPASEPDQ</sequence>